<reference evidence="1 2" key="1">
    <citation type="submission" date="2020-06" db="EMBL/GenBank/DDBJ databases">
        <authorList>
            <person name="Li R."/>
            <person name="Bekaert M."/>
        </authorList>
    </citation>
    <scope>NUCLEOTIDE SEQUENCE [LARGE SCALE GENOMIC DNA]</scope>
    <source>
        <strain evidence="2">wild</strain>
    </source>
</reference>
<dbReference type="OrthoDB" id="6127613at2759"/>
<keyword evidence="2" id="KW-1185">Reference proteome</keyword>
<dbReference type="EMBL" id="CACVKT020008087">
    <property type="protein sequence ID" value="CAC5412753.1"/>
    <property type="molecule type" value="Genomic_DNA"/>
</dbReference>
<name>A0A6J8DYA7_MYTCO</name>
<dbReference type="AlphaFoldDB" id="A0A6J8DYA7"/>
<sequence length="636" mass="72278">MRDDNTDEWSKLLSERCIDDATTVIWRLSLSLHLSFFLQFIMQLPSEKLKEIIKDMDDKNYNNLLSFWDNQLGDFIEHGTSRNATFTLHKEMMNHCDEVLAIAFSERLGGCKGYSLLLAAVKSSLPFAFLNGASSYAACTTYLLHEHYTAGMYHQKLKMALYSTPHRPGTVNFGLDSQREMDHRDVVKGFRSGSSIKSIIPRMSIIDELGQAHLEQNYIESKLRQKLPFSVIKNTDLKHVIPTAELILRRNGLETDVNIIPYNVYAKKNTMLSSALLDTTTSDIGRYLIQKFVASESLFGCTKEDLPKVEEIIGPKPLVDRVKKSKGTVICRTKFKQAFLDKTEKDIAEEKRVKKVTKLTKKSRSSIINNECLSSYSEARLHEAQSPKKLLVVDNPDFQVDNISLDTVKEADYEKLSAAKLAWIRQKKSPPTEIMQSVKVATIEFAGVKFKCKVPSGTEYLNFVEKAVLKPTLGMLPRLKRLVVCEEKYSYTPDDLKAATREQRQKTRNSSIAHLKLSTELINEHQFQKEAITSTLEGKIQISTYLAKHAGKLKLNNNITLDFDSEYILQGCQCEDESESCQCKRYAVPLRCKYSEENGFESSEMLTSIHQTKGEAEMAQVDWILKLNLNLAVGRL</sequence>
<organism evidence="1 2">
    <name type="scientific">Mytilus coruscus</name>
    <name type="common">Sea mussel</name>
    <dbReference type="NCBI Taxonomy" id="42192"/>
    <lineage>
        <taxon>Eukaryota</taxon>
        <taxon>Metazoa</taxon>
        <taxon>Spiralia</taxon>
        <taxon>Lophotrochozoa</taxon>
        <taxon>Mollusca</taxon>
        <taxon>Bivalvia</taxon>
        <taxon>Autobranchia</taxon>
        <taxon>Pteriomorphia</taxon>
        <taxon>Mytilida</taxon>
        <taxon>Mytiloidea</taxon>
        <taxon>Mytilidae</taxon>
        <taxon>Mytilinae</taxon>
        <taxon>Mytilus</taxon>
    </lineage>
</organism>
<evidence type="ECO:0000313" key="1">
    <source>
        <dbReference type="EMBL" id="CAC5412753.1"/>
    </source>
</evidence>
<protein>
    <submittedName>
        <fullName evidence="1">Uncharacterized protein</fullName>
    </submittedName>
</protein>
<accession>A0A6J8DYA7</accession>
<evidence type="ECO:0000313" key="2">
    <source>
        <dbReference type="Proteomes" id="UP000507470"/>
    </source>
</evidence>
<gene>
    <name evidence="1" type="ORF">MCOR_45736</name>
</gene>
<dbReference type="Proteomes" id="UP000507470">
    <property type="component" value="Unassembled WGS sequence"/>
</dbReference>
<proteinExistence type="predicted"/>